<keyword evidence="6" id="KW-1015">Disulfide bond</keyword>
<dbReference type="InterPro" id="IPR012946">
    <property type="entry name" value="X8"/>
</dbReference>
<keyword evidence="11" id="KW-1185">Reference proteome</keyword>
<keyword evidence="9" id="KW-1133">Transmembrane helix</keyword>
<keyword evidence="7" id="KW-0325">Glycoprotein</keyword>
<reference evidence="12" key="1">
    <citation type="submission" date="2025-08" db="UniProtKB">
        <authorList>
            <consortium name="RefSeq"/>
        </authorList>
    </citation>
    <scope>IDENTIFICATION</scope>
</reference>
<evidence type="ECO:0000256" key="2">
    <source>
        <dbReference type="ARBA" id="ARBA00022475"/>
    </source>
</evidence>
<evidence type="ECO:0000256" key="6">
    <source>
        <dbReference type="ARBA" id="ARBA00023157"/>
    </source>
</evidence>
<dbReference type="AlphaFoldDB" id="A0AB40C4B8"/>
<name>A0AB40C4B8_DIOCR</name>
<evidence type="ECO:0000256" key="9">
    <source>
        <dbReference type="SAM" id="Phobius"/>
    </source>
</evidence>
<organism evidence="11 12">
    <name type="scientific">Dioscorea cayennensis subsp. rotundata</name>
    <name type="common">White Guinea yam</name>
    <name type="synonym">Dioscorea rotundata</name>
    <dbReference type="NCBI Taxonomy" id="55577"/>
    <lineage>
        <taxon>Eukaryota</taxon>
        <taxon>Viridiplantae</taxon>
        <taxon>Streptophyta</taxon>
        <taxon>Embryophyta</taxon>
        <taxon>Tracheophyta</taxon>
        <taxon>Spermatophyta</taxon>
        <taxon>Magnoliopsida</taxon>
        <taxon>Liliopsida</taxon>
        <taxon>Dioscoreales</taxon>
        <taxon>Dioscoreaceae</taxon>
        <taxon>Dioscorea</taxon>
    </lineage>
</organism>
<dbReference type="PANTHER" id="PTHR31044:SF47">
    <property type="entry name" value="CARBOHYDRATE-BINDING X8 DOMAIN SUPERFAMILY PROTEIN"/>
    <property type="match status" value="1"/>
</dbReference>
<evidence type="ECO:0000313" key="12">
    <source>
        <dbReference type="RefSeq" id="XP_039133820.1"/>
    </source>
</evidence>
<accession>A0AB40C4B8</accession>
<dbReference type="InterPro" id="IPR044788">
    <property type="entry name" value="X8_dom_prot"/>
</dbReference>
<dbReference type="RefSeq" id="XP_039133820.1">
    <property type="nucleotide sequence ID" value="XM_039277886.1"/>
</dbReference>
<keyword evidence="3" id="KW-0449">Lipoprotein</keyword>
<keyword evidence="2" id="KW-1003">Cell membrane</keyword>
<gene>
    <name evidence="12" type="primary">LOC120270821</name>
</gene>
<dbReference type="Pfam" id="PF07983">
    <property type="entry name" value="X8"/>
    <property type="match status" value="1"/>
</dbReference>
<proteinExistence type="predicted"/>
<dbReference type="FunFam" id="1.20.58.1040:FF:000001">
    <property type="entry name" value="Glucan endo-1,3-beta-glucosidase 4"/>
    <property type="match status" value="1"/>
</dbReference>
<dbReference type="GO" id="GO:0005886">
    <property type="term" value="C:plasma membrane"/>
    <property type="evidence" value="ECO:0007669"/>
    <property type="project" value="UniProtKB-SubCell"/>
</dbReference>
<evidence type="ECO:0000256" key="1">
    <source>
        <dbReference type="ARBA" id="ARBA00004609"/>
    </source>
</evidence>
<dbReference type="SMART" id="SM00768">
    <property type="entry name" value="X8"/>
    <property type="match status" value="1"/>
</dbReference>
<keyword evidence="9" id="KW-0812">Transmembrane</keyword>
<dbReference type="GeneID" id="120270821"/>
<feature type="domain" description="X8" evidence="10">
    <location>
        <begin position="31"/>
        <end position="116"/>
    </location>
</feature>
<dbReference type="Proteomes" id="UP001515500">
    <property type="component" value="Chromosome 10"/>
</dbReference>
<evidence type="ECO:0000256" key="5">
    <source>
        <dbReference type="ARBA" id="ARBA00023136"/>
    </source>
</evidence>
<feature type="region of interest" description="Disordered" evidence="8">
    <location>
        <begin position="118"/>
        <end position="154"/>
    </location>
</feature>
<evidence type="ECO:0000256" key="3">
    <source>
        <dbReference type="ARBA" id="ARBA00022622"/>
    </source>
</evidence>
<feature type="compositionally biased region" description="Low complexity" evidence="8">
    <location>
        <begin position="128"/>
        <end position="150"/>
    </location>
</feature>
<evidence type="ECO:0000313" key="11">
    <source>
        <dbReference type="Proteomes" id="UP001515500"/>
    </source>
</evidence>
<feature type="transmembrane region" description="Helical" evidence="9">
    <location>
        <begin position="6"/>
        <end position="27"/>
    </location>
</feature>
<dbReference type="Gene3D" id="1.20.58.1040">
    <property type="match status" value="1"/>
</dbReference>
<sequence>MGVNSLAVRAVVGVLTMMGGIGFMGIAEGGTWCVAVSSATAKALQVALDYACGPGGADCVPIQIDGLCYLPNSLAAHASYAFNSCFQRSGQAPGSCDFAGTATTSITDPSYGSCTYPSSRRNAGGSMPSSPNESNNTNTPENSPLTPSIGGANGGFAPGFGPPSPFTDDTSWSPPLIHSIRLYAASLCFFLLVF</sequence>
<dbReference type="PANTHER" id="PTHR31044">
    <property type="entry name" value="BETA-1,3 GLUCANASE"/>
    <property type="match status" value="1"/>
</dbReference>
<comment type="subcellular location">
    <subcellularLocation>
        <location evidence="1">Cell membrane</location>
        <topology evidence="1">Lipid-anchor</topology>
        <topology evidence="1">GPI-anchor</topology>
    </subcellularLocation>
</comment>
<keyword evidence="3" id="KW-0336">GPI-anchor</keyword>
<evidence type="ECO:0000259" key="10">
    <source>
        <dbReference type="SMART" id="SM00768"/>
    </source>
</evidence>
<evidence type="ECO:0000256" key="4">
    <source>
        <dbReference type="ARBA" id="ARBA00022729"/>
    </source>
</evidence>
<protein>
    <submittedName>
        <fullName evidence="12">PLASMODESMATA CALLOSE-BINDING PROTEIN 3-like</fullName>
    </submittedName>
</protein>
<evidence type="ECO:0000256" key="7">
    <source>
        <dbReference type="ARBA" id="ARBA00023180"/>
    </source>
</evidence>
<dbReference type="GO" id="GO:0098552">
    <property type="term" value="C:side of membrane"/>
    <property type="evidence" value="ECO:0007669"/>
    <property type="project" value="UniProtKB-KW"/>
</dbReference>
<evidence type="ECO:0000256" key="8">
    <source>
        <dbReference type="SAM" id="MobiDB-lite"/>
    </source>
</evidence>
<dbReference type="GO" id="GO:0009506">
    <property type="term" value="C:plasmodesma"/>
    <property type="evidence" value="ECO:0007669"/>
    <property type="project" value="UniProtKB-ARBA"/>
</dbReference>
<keyword evidence="4" id="KW-0732">Signal</keyword>
<keyword evidence="5 9" id="KW-0472">Membrane</keyword>